<dbReference type="Pfam" id="PF25019">
    <property type="entry name" value="LRR_R13L1-DRL21"/>
    <property type="match status" value="1"/>
</dbReference>
<sequence length="1186" mass="134938">MAEILFNLAAEILKILGSLAAEEVGSIYGLCDELKNLSATVSSIQAVLIDAEEQQGSSNLVKDWIKRLKKVFFEADDLLDDVATEVKHRKLFNKVGIFFSKSNPIIYNGKISHRLKSIRRDLDVIAKDKASLNLVERRPQPLLPEPYSVQLNLDRETYSFVPEGEVIGRSDDKNKIVDFLLNSKVEENVVVISIVGLGGLGKTTLAQCVFNDEMIKKNFDKTLWVCVSDVFEVKMIAEKIIESGVGEKANYLQLDAVLNELRKMLDGKKYLLVLDDVWNEDPLKWSRLKNMLIGGAKGSKILLTTRSDVVAEVSGSVHQYKLGDLSEEDAWTLFEKMAFGCNKESENLNLVEIGKEIVRKCGGVPLAIRSVGSLLRLKRTEDEWMYFKNKDLSNIIRGGNDLMAILRLSYNYLPRHLKICFAYCSLYPKDFEIQRFDLVDMWIAQGFIQATTSNRDNVEDVANSYFVDLLRRSFFQETEEHEPFMQFYKMHDLIHDLAKEVADRDFFSITKTEDTEVVPEQTLYASCLFKIDGSSAFPNSFYRKHMDLRTFIFLNDRSSVNVLSNSTFERIISSFSRLRVLHLGYLNIEFLPQSLGGLKHLRYLSVSSWSIVTLPNTITKLHNLQILELVDCRELQNLPRDIWRLVSLRRLVCQGCRSLTHIPPRILQLTSLMHLDFDGCSSLEDMPAGICQLTSLRTLPSFIIGKESCISGQASDKLNELKGLVNLKNSLTIIFMGRARTIGERTPTDVVKRMGRACAIGEKTLTDVVKRMKHLRLLSVEFEYGNYGDVDTGADTMMLEALQPHQNIQRLRIVNYNGSRFPSWLMVENLDLLLPKLVHLHIEDCHKCQKLPPLWKLPSLQSLELQFLNELDGYDEKFMQPSKTLTDEHCYFFSLKQLQLQGISEKILKQILCPPPHHPSPLCNLKELTLVFVERLATMPEDVFKNLTSLQSLFILKCKNLVSLSTCLTHLISLESLSIEFCPLLDLSVDEAPMRFEVRGNLSTFSVVGLDKLLSLPLWLQHFSATLKSIDISGCRNLATIPEWIGDLIALESFYIEDCPMLDLSKEEAMQFQAPGNLSTFRVARLYKLMSLPLWLRHFSATLKSIYIHGCPNLATIPEWIGDLVALNLLVIFDSPMLTSLPEGMRSLTALQTLDISWCSSILKRRCEKEVGEDWPKIAHIPTVRT</sequence>
<comment type="caution">
    <text evidence="12">The sequence shown here is derived from an EMBL/GenBank/DDBJ whole genome shotgun (WGS) entry which is preliminary data.</text>
</comment>
<feature type="domain" description="Disease resistance protein winged helix" evidence="9">
    <location>
        <begin position="426"/>
        <end position="498"/>
    </location>
</feature>
<proteinExistence type="inferred from homology"/>
<dbReference type="Proteomes" id="UP000222542">
    <property type="component" value="Unassembled WGS sequence"/>
</dbReference>
<dbReference type="CDD" id="cd14798">
    <property type="entry name" value="RX-CC_like"/>
    <property type="match status" value="1"/>
</dbReference>
<keyword evidence="3" id="KW-0677">Repeat</keyword>
<feature type="domain" description="NB-ARC" evidence="7">
    <location>
        <begin position="171"/>
        <end position="340"/>
    </location>
</feature>
<dbReference type="Pfam" id="PF23598">
    <property type="entry name" value="LRR_14"/>
    <property type="match status" value="1"/>
</dbReference>
<dbReference type="InterPro" id="IPR055414">
    <property type="entry name" value="LRR_R13L4/SHOC2-like"/>
</dbReference>
<dbReference type="InterPro" id="IPR042197">
    <property type="entry name" value="Apaf_helical"/>
</dbReference>
<dbReference type="InterPro" id="IPR027417">
    <property type="entry name" value="P-loop_NTPase"/>
</dbReference>
<evidence type="ECO:0000256" key="4">
    <source>
        <dbReference type="ARBA" id="ARBA00022741"/>
    </source>
</evidence>
<evidence type="ECO:0000256" key="2">
    <source>
        <dbReference type="ARBA" id="ARBA00022614"/>
    </source>
</evidence>
<dbReference type="SMR" id="A0A1U8G4I5"/>
<evidence type="ECO:0000256" key="3">
    <source>
        <dbReference type="ARBA" id="ARBA00022737"/>
    </source>
</evidence>
<gene>
    <name evidence="12" type="ORF">T459_07666</name>
</gene>
<dbReference type="OMA" id="EEMTCKM"/>
<dbReference type="Gene3D" id="3.40.50.300">
    <property type="entry name" value="P-loop containing nucleotide triphosphate hydrolases"/>
    <property type="match status" value="1"/>
</dbReference>
<dbReference type="OrthoDB" id="1429443at2759"/>
<evidence type="ECO:0000313" key="13">
    <source>
        <dbReference type="Proteomes" id="UP000222542"/>
    </source>
</evidence>
<dbReference type="Gene3D" id="1.10.8.430">
    <property type="entry name" value="Helical domain of apoptotic protease-activating factors"/>
    <property type="match status" value="1"/>
</dbReference>
<comment type="similarity">
    <text evidence="1">Belongs to the disease resistance NB-LRR family.</text>
</comment>
<dbReference type="PANTHER" id="PTHR36766:SF40">
    <property type="entry name" value="DISEASE RESISTANCE PROTEIN RGA3"/>
    <property type="match status" value="1"/>
</dbReference>
<dbReference type="Pfam" id="PF00931">
    <property type="entry name" value="NB-ARC"/>
    <property type="match status" value="1"/>
</dbReference>
<keyword evidence="2" id="KW-0433">Leucine-rich repeat</keyword>
<dbReference type="FunFam" id="1.10.10.10:FF:000322">
    <property type="entry name" value="Probable disease resistance protein At1g63360"/>
    <property type="match status" value="1"/>
</dbReference>
<dbReference type="Gene3D" id="3.80.10.10">
    <property type="entry name" value="Ribonuclease Inhibitor"/>
    <property type="match status" value="4"/>
</dbReference>
<keyword evidence="5" id="KW-0611">Plant defense</keyword>
<dbReference type="AlphaFoldDB" id="A0A1U8G4I5"/>
<dbReference type="InterPro" id="IPR032675">
    <property type="entry name" value="LRR_dom_sf"/>
</dbReference>
<evidence type="ECO:0000256" key="1">
    <source>
        <dbReference type="ARBA" id="ARBA00008894"/>
    </source>
</evidence>
<evidence type="ECO:0000259" key="8">
    <source>
        <dbReference type="Pfam" id="PF18052"/>
    </source>
</evidence>
<dbReference type="InterPro" id="IPR038005">
    <property type="entry name" value="RX-like_CC"/>
</dbReference>
<dbReference type="Gramene" id="PHT85560">
    <property type="protein sequence ID" value="PHT85560"/>
    <property type="gene ID" value="T459_07666"/>
</dbReference>
<evidence type="ECO:0008006" key="14">
    <source>
        <dbReference type="Google" id="ProtNLM"/>
    </source>
</evidence>
<feature type="domain" description="R13L1/DRL21-like LRR repeat region" evidence="11">
    <location>
        <begin position="771"/>
        <end position="866"/>
    </location>
</feature>
<dbReference type="PANTHER" id="PTHR36766">
    <property type="entry name" value="PLANT BROAD-SPECTRUM MILDEW RESISTANCE PROTEIN RPW8"/>
    <property type="match status" value="1"/>
</dbReference>
<keyword evidence="6" id="KW-0067">ATP-binding</keyword>
<dbReference type="SUPFAM" id="SSF52058">
    <property type="entry name" value="L domain-like"/>
    <property type="match status" value="2"/>
</dbReference>
<dbReference type="GO" id="GO:0005524">
    <property type="term" value="F:ATP binding"/>
    <property type="evidence" value="ECO:0007669"/>
    <property type="project" value="UniProtKB-KW"/>
</dbReference>
<evidence type="ECO:0000259" key="11">
    <source>
        <dbReference type="Pfam" id="PF25019"/>
    </source>
</evidence>
<feature type="domain" description="Disease resistance N-terminal" evidence="8">
    <location>
        <begin position="12"/>
        <end position="94"/>
    </location>
</feature>
<dbReference type="InterPro" id="IPR041118">
    <property type="entry name" value="Rx_N"/>
</dbReference>
<dbReference type="InterPro" id="IPR056789">
    <property type="entry name" value="LRR_R13L1-DRL21"/>
</dbReference>
<protein>
    <recommendedName>
        <fullName evidence="14">Disease resistance protein RGA3</fullName>
    </recommendedName>
</protein>
<dbReference type="InterPro" id="IPR058922">
    <property type="entry name" value="WHD_DRP"/>
</dbReference>
<dbReference type="Pfam" id="PF18052">
    <property type="entry name" value="Rx_N"/>
    <property type="match status" value="1"/>
</dbReference>
<dbReference type="Pfam" id="PF23559">
    <property type="entry name" value="WHD_DRP"/>
    <property type="match status" value="1"/>
</dbReference>
<dbReference type="Gene3D" id="1.10.10.10">
    <property type="entry name" value="Winged helix-like DNA-binding domain superfamily/Winged helix DNA-binding domain"/>
    <property type="match status" value="1"/>
</dbReference>
<keyword evidence="13" id="KW-1185">Reference proteome</keyword>
<dbReference type="EMBL" id="AYRZ02000003">
    <property type="protein sequence ID" value="PHT85560.1"/>
    <property type="molecule type" value="Genomic_DNA"/>
</dbReference>
<evidence type="ECO:0000259" key="10">
    <source>
        <dbReference type="Pfam" id="PF23598"/>
    </source>
</evidence>
<dbReference type="FunFam" id="3.40.50.300:FF:001091">
    <property type="entry name" value="Probable disease resistance protein At1g61300"/>
    <property type="match status" value="1"/>
</dbReference>
<feature type="domain" description="Disease resistance R13L4/SHOC-2-like LRR" evidence="10">
    <location>
        <begin position="562"/>
        <end position="657"/>
    </location>
</feature>
<dbReference type="Gene3D" id="1.20.5.4130">
    <property type="match status" value="1"/>
</dbReference>
<evidence type="ECO:0000256" key="5">
    <source>
        <dbReference type="ARBA" id="ARBA00022821"/>
    </source>
</evidence>
<dbReference type="InterPro" id="IPR002182">
    <property type="entry name" value="NB-ARC"/>
</dbReference>
<accession>A0A1U8G4I5</accession>
<dbReference type="GO" id="GO:0051607">
    <property type="term" value="P:defense response to virus"/>
    <property type="evidence" value="ECO:0007669"/>
    <property type="project" value="UniProtKB-ARBA"/>
</dbReference>
<evidence type="ECO:0000259" key="9">
    <source>
        <dbReference type="Pfam" id="PF23559"/>
    </source>
</evidence>
<reference evidence="12 13" key="1">
    <citation type="journal article" date="2014" name="Nat. Genet.">
        <title>Genome sequence of the hot pepper provides insights into the evolution of pungency in Capsicum species.</title>
        <authorList>
            <person name="Kim S."/>
            <person name="Park M."/>
            <person name="Yeom S.I."/>
            <person name="Kim Y.M."/>
            <person name="Lee J.M."/>
            <person name="Lee H.A."/>
            <person name="Seo E."/>
            <person name="Choi J."/>
            <person name="Cheong K."/>
            <person name="Kim K.T."/>
            <person name="Jung K."/>
            <person name="Lee G.W."/>
            <person name="Oh S.K."/>
            <person name="Bae C."/>
            <person name="Kim S.B."/>
            <person name="Lee H.Y."/>
            <person name="Kim S.Y."/>
            <person name="Kim M.S."/>
            <person name="Kang B.C."/>
            <person name="Jo Y.D."/>
            <person name="Yang H.B."/>
            <person name="Jeong H.J."/>
            <person name="Kang W.H."/>
            <person name="Kwon J.K."/>
            <person name="Shin C."/>
            <person name="Lim J.Y."/>
            <person name="Park J.H."/>
            <person name="Huh J.H."/>
            <person name="Kim J.S."/>
            <person name="Kim B.D."/>
            <person name="Cohen O."/>
            <person name="Paran I."/>
            <person name="Suh M.C."/>
            <person name="Lee S.B."/>
            <person name="Kim Y.K."/>
            <person name="Shin Y."/>
            <person name="Noh S.J."/>
            <person name="Park J."/>
            <person name="Seo Y.S."/>
            <person name="Kwon S.Y."/>
            <person name="Kim H.A."/>
            <person name="Park J.M."/>
            <person name="Kim H.J."/>
            <person name="Choi S.B."/>
            <person name="Bosland P.W."/>
            <person name="Reeves G."/>
            <person name="Jo S.H."/>
            <person name="Lee B.W."/>
            <person name="Cho H.T."/>
            <person name="Choi H.S."/>
            <person name="Lee M.S."/>
            <person name="Yu Y."/>
            <person name="Do Choi Y."/>
            <person name="Park B.S."/>
            <person name="van Deynze A."/>
            <person name="Ashrafi H."/>
            <person name="Hill T."/>
            <person name="Kim W.T."/>
            <person name="Pai H.S."/>
            <person name="Ahn H.K."/>
            <person name="Yeam I."/>
            <person name="Giovannoni J.J."/>
            <person name="Rose J.K."/>
            <person name="Sorensen I."/>
            <person name="Lee S.J."/>
            <person name="Kim R.W."/>
            <person name="Choi I.Y."/>
            <person name="Choi B.S."/>
            <person name="Lim J.S."/>
            <person name="Lee Y.H."/>
            <person name="Choi D."/>
        </authorList>
    </citation>
    <scope>NUCLEOTIDE SEQUENCE [LARGE SCALE GENOMIC DNA]</scope>
    <source>
        <strain evidence="13">cv. CM334</strain>
    </source>
</reference>
<dbReference type="PRINTS" id="PR00364">
    <property type="entry name" value="DISEASERSIST"/>
</dbReference>
<dbReference type="SUPFAM" id="SSF52540">
    <property type="entry name" value="P-loop containing nucleoside triphosphate hydrolases"/>
    <property type="match status" value="1"/>
</dbReference>
<evidence type="ECO:0000313" key="12">
    <source>
        <dbReference type="EMBL" id="PHT85560.1"/>
    </source>
</evidence>
<organism evidence="12 13">
    <name type="scientific">Capsicum annuum</name>
    <name type="common">Capsicum pepper</name>
    <dbReference type="NCBI Taxonomy" id="4072"/>
    <lineage>
        <taxon>Eukaryota</taxon>
        <taxon>Viridiplantae</taxon>
        <taxon>Streptophyta</taxon>
        <taxon>Embryophyta</taxon>
        <taxon>Tracheophyta</taxon>
        <taxon>Spermatophyta</taxon>
        <taxon>Magnoliopsida</taxon>
        <taxon>eudicotyledons</taxon>
        <taxon>Gunneridae</taxon>
        <taxon>Pentapetalae</taxon>
        <taxon>asterids</taxon>
        <taxon>lamiids</taxon>
        <taxon>Solanales</taxon>
        <taxon>Solanaceae</taxon>
        <taxon>Solanoideae</taxon>
        <taxon>Capsiceae</taxon>
        <taxon>Capsicum</taxon>
    </lineage>
</organism>
<reference evidence="12 13" key="2">
    <citation type="journal article" date="2017" name="Genome Biol.">
        <title>New reference genome sequences of hot pepper reveal the massive evolution of plant disease-resistance genes by retroduplication.</title>
        <authorList>
            <person name="Kim S."/>
            <person name="Park J."/>
            <person name="Yeom S.I."/>
            <person name="Kim Y.M."/>
            <person name="Seo E."/>
            <person name="Kim K.T."/>
            <person name="Kim M.S."/>
            <person name="Lee J.M."/>
            <person name="Cheong K."/>
            <person name="Shin H.S."/>
            <person name="Kim S.B."/>
            <person name="Han K."/>
            <person name="Lee J."/>
            <person name="Park M."/>
            <person name="Lee H.A."/>
            <person name="Lee H.Y."/>
            <person name="Lee Y."/>
            <person name="Oh S."/>
            <person name="Lee J.H."/>
            <person name="Choi E."/>
            <person name="Choi E."/>
            <person name="Lee S.E."/>
            <person name="Jeon J."/>
            <person name="Kim H."/>
            <person name="Choi G."/>
            <person name="Song H."/>
            <person name="Lee J."/>
            <person name="Lee S.C."/>
            <person name="Kwon J.K."/>
            <person name="Lee H.Y."/>
            <person name="Koo N."/>
            <person name="Hong Y."/>
            <person name="Kim R.W."/>
            <person name="Kang W.H."/>
            <person name="Huh J.H."/>
            <person name="Kang B.C."/>
            <person name="Yang T.J."/>
            <person name="Lee Y.H."/>
            <person name="Bennetzen J.L."/>
            <person name="Choi D."/>
        </authorList>
    </citation>
    <scope>NUCLEOTIDE SEQUENCE [LARGE SCALE GENOMIC DNA]</scope>
    <source>
        <strain evidence="13">cv. CM334</strain>
    </source>
</reference>
<dbReference type="InterPro" id="IPR036388">
    <property type="entry name" value="WH-like_DNA-bd_sf"/>
</dbReference>
<evidence type="ECO:0000259" key="7">
    <source>
        <dbReference type="Pfam" id="PF00931"/>
    </source>
</evidence>
<name>A0A1U8G4I5_CAPAN</name>
<evidence type="ECO:0000256" key="6">
    <source>
        <dbReference type="ARBA" id="ARBA00022840"/>
    </source>
</evidence>
<keyword evidence="4" id="KW-0547">Nucleotide-binding</keyword>
<dbReference type="GO" id="GO:0043531">
    <property type="term" value="F:ADP binding"/>
    <property type="evidence" value="ECO:0007669"/>
    <property type="project" value="InterPro"/>
</dbReference>